<dbReference type="PROSITE" id="PS50943">
    <property type="entry name" value="HTH_CROC1"/>
    <property type="match status" value="1"/>
</dbReference>
<feature type="domain" description="HTH cro/C1-type" evidence="1">
    <location>
        <begin position="19"/>
        <end position="71"/>
    </location>
</feature>
<dbReference type="GO" id="GO:0003677">
    <property type="term" value="F:DNA binding"/>
    <property type="evidence" value="ECO:0007669"/>
    <property type="project" value="InterPro"/>
</dbReference>
<proteinExistence type="predicted"/>
<dbReference type="SUPFAM" id="SSF47413">
    <property type="entry name" value="lambda repressor-like DNA-binding domains"/>
    <property type="match status" value="1"/>
</dbReference>
<dbReference type="InterPro" id="IPR010982">
    <property type="entry name" value="Lambda_DNA-bd_dom_sf"/>
</dbReference>
<comment type="caution">
    <text evidence="2">The sequence shown here is derived from an EMBL/GenBank/DDBJ whole genome shotgun (WGS) entry which is preliminary data.</text>
</comment>
<evidence type="ECO:0000313" key="3">
    <source>
        <dbReference type="Proteomes" id="UP000433309"/>
    </source>
</evidence>
<dbReference type="AlphaFoldDB" id="A0A6I2KZA2"/>
<organism evidence="2 3">
    <name type="scientific">Duganella guangzhouensis</name>
    <dbReference type="NCBI Taxonomy" id="2666084"/>
    <lineage>
        <taxon>Bacteria</taxon>
        <taxon>Pseudomonadati</taxon>
        <taxon>Pseudomonadota</taxon>
        <taxon>Betaproteobacteria</taxon>
        <taxon>Burkholderiales</taxon>
        <taxon>Oxalobacteraceae</taxon>
        <taxon>Telluria group</taxon>
        <taxon>Duganella</taxon>
    </lineage>
</organism>
<accession>A0A6I2KZA2</accession>
<gene>
    <name evidence="2" type="ORF">GJ699_14335</name>
</gene>
<dbReference type="RefSeq" id="WP_154377273.1">
    <property type="nucleotide sequence ID" value="NZ_WKJK01000006.1"/>
</dbReference>
<dbReference type="EMBL" id="WKJK01000006">
    <property type="protein sequence ID" value="MRW91171.1"/>
    <property type="molecule type" value="Genomic_DNA"/>
</dbReference>
<dbReference type="CDD" id="cd00093">
    <property type="entry name" value="HTH_XRE"/>
    <property type="match status" value="1"/>
</dbReference>
<evidence type="ECO:0000259" key="1">
    <source>
        <dbReference type="PROSITE" id="PS50943"/>
    </source>
</evidence>
<keyword evidence="3" id="KW-1185">Reference proteome</keyword>
<protein>
    <submittedName>
        <fullName evidence="2">Helix-turn-helix domain-containing protein</fullName>
    </submittedName>
</protein>
<sequence length="105" mass="11401">MDFTFASNTEIAQTLGKRLAAIRLQRCWSQKELAARAGLSRNAIQTFETMGTTSLSSLIAMVRALGLEAELATLFHLPEPKSIAAMEAEAAGRRKRAPRTAKGQP</sequence>
<evidence type="ECO:0000313" key="2">
    <source>
        <dbReference type="EMBL" id="MRW91171.1"/>
    </source>
</evidence>
<dbReference type="Gene3D" id="1.10.260.40">
    <property type="entry name" value="lambda repressor-like DNA-binding domains"/>
    <property type="match status" value="1"/>
</dbReference>
<dbReference type="InterPro" id="IPR001387">
    <property type="entry name" value="Cro/C1-type_HTH"/>
</dbReference>
<name>A0A6I2KZA2_9BURK</name>
<dbReference type="Pfam" id="PF01381">
    <property type="entry name" value="HTH_3"/>
    <property type="match status" value="1"/>
</dbReference>
<reference evidence="2 3" key="1">
    <citation type="submission" date="2019-11" db="EMBL/GenBank/DDBJ databases">
        <title>Novel species isolated from a subtropical stream in China.</title>
        <authorList>
            <person name="Lu H."/>
        </authorList>
    </citation>
    <scope>NUCLEOTIDE SEQUENCE [LARGE SCALE GENOMIC DNA]</scope>
    <source>
        <strain evidence="2 3">FT80W</strain>
    </source>
</reference>
<dbReference type="SMART" id="SM00530">
    <property type="entry name" value="HTH_XRE"/>
    <property type="match status" value="1"/>
</dbReference>
<dbReference type="Proteomes" id="UP000433309">
    <property type="component" value="Unassembled WGS sequence"/>
</dbReference>